<keyword evidence="4" id="KW-1185">Reference proteome</keyword>
<accession>A0A936YU99</accession>
<dbReference type="InterPro" id="IPR010985">
    <property type="entry name" value="Ribbon_hlx_hlx"/>
</dbReference>
<dbReference type="Pfam" id="PF03693">
    <property type="entry name" value="ParD_antitoxin"/>
    <property type="match status" value="1"/>
</dbReference>
<dbReference type="NCBIfam" id="TIGR02606">
    <property type="entry name" value="antidote_CC2985"/>
    <property type="match status" value="1"/>
</dbReference>
<comment type="caution">
    <text evidence="3">The sequence shown here is derived from an EMBL/GenBank/DDBJ whole genome shotgun (WGS) entry which is preliminary data.</text>
</comment>
<dbReference type="EMBL" id="JAEQNC010000019">
    <property type="protein sequence ID" value="MBL0375122.1"/>
    <property type="molecule type" value="Genomic_DNA"/>
</dbReference>
<dbReference type="GO" id="GO:0006355">
    <property type="term" value="P:regulation of DNA-templated transcription"/>
    <property type="evidence" value="ECO:0007669"/>
    <property type="project" value="InterPro"/>
</dbReference>
<evidence type="ECO:0000256" key="2">
    <source>
        <dbReference type="ARBA" id="ARBA00022649"/>
    </source>
</evidence>
<keyword evidence="2" id="KW-1277">Toxin-antitoxin system</keyword>
<dbReference type="RefSeq" id="WP_201663672.1">
    <property type="nucleotide sequence ID" value="NZ_JAEQNC010000019.1"/>
</dbReference>
<dbReference type="PANTHER" id="PTHR36582:SF2">
    <property type="entry name" value="ANTITOXIN PARD"/>
    <property type="match status" value="1"/>
</dbReference>
<dbReference type="AlphaFoldDB" id="A0A936YU99"/>
<sequence>MAHSVELGNLESVVDWLVESGRYNSKSEVLREGVRLVEEREKRLAALDAELAKGLADVEAGRVRPAADVFDELKERYRRMAEERGL</sequence>
<gene>
    <name evidence="3" type="ORF">JJB09_24205</name>
</gene>
<dbReference type="PANTHER" id="PTHR36582">
    <property type="entry name" value="ANTITOXIN PARD"/>
    <property type="match status" value="1"/>
</dbReference>
<proteinExistence type="inferred from homology"/>
<dbReference type="SUPFAM" id="SSF47598">
    <property type="entry name" value="Ribbon-helix-helix"/>
    <property type="match status" value="1"/>
</dbReference>
<evidence type="ECO:0000256" key="1">
    <source>
        <dbReference type="ARBA" id="ARBA00008580"/>
    </source>
</evidence>
<comment type="similarity">
    <text evidence="1">Belongs to the ParD antitoxin family.</text>
</comment>
<dbReference type="InterPro" id="IPR038296">
    <property type="entry name" value="ParD_sf"/>
</dbReference>
<evidence type="ECO:0000313" key="3">
    <source>
        <dbReference type="EMBL" id="MBL0375122.1"/>
    </source>
</evidence>
<dbReference type="Gene3D" id="6.10.10.120">
    <property type="entry name" value="Antitoxin ParD1-like"/>
    <property type="match status" value="1"/>
</dbReference>
<protein>
    <submittedName>
        <fullName evidence="3">Type II toxin-antitoxin system ParD family antitoxin</fullName>
    </submittedName>
</protein>
<dbReference type="InterPro" id="IPR022789">
    <property type="entry name" value="ParD"/>
</dbReference>
<reference evidence="3" key="1">
    <citation type="submission" date="2021-01" db="EMBL/GenBank/DDBJ databases">
        <title>Rhizobium sp. strain KVB221 16S ribosomal RNA gene Genome sequencing and assembly.</title>
        <authorList>
            <person name="Kang M."/>
        </authorList>
    </citation>
    <scope>NUCLEOTIDE SEQUENCE</scope>
    <source>
        <strain evidence="3">KVB221</strain>
    </source>
</reference>
<name>A0A936YU99_9HYPH</name>
<organism evidence="3 4">
    <name type="scientific">Rhizobium setariae</name>
    <dbReference type="NCBI Taxonomy" id="2801340"/>
    <lineage>
        <taxon>Bacteria</taxon>
        <taxon>Pseudomonadati</taxon>
        <taxon>Pseudomonadota</taxon>
        <taxon>Alphaproteobacteria</taxon>
        <taxon>Hyphomicrobiales</taxon>
        <taxon>Rhizobiaceae</taxon>
        <taxon>Rhizobium/Agrobacterium group</taxon>
        <taxon>Rhizobium</taxon>
    </lineage>
</organism>
<dbReference type="Proteomes" id="UP000633219">
    <property type="component" value="Unassembled WGS sequence"/>
</dbReference>
<evidence type="ECO:0000313" key="4">
    <source>
        <dbReference type="Proteomes" id="UP000633219"/>
    </source>
</evidence>